<dbReference type="AlphaFoldDB" id="A0A7D6CDZ4"/>
<organism evidence="1">
    <name type="scientific">Micromonospora carbonacea</name>
    <dbReference type="NCBI Taxonomy" id="47853"/>
    <lineage>
        <taxon>Bacteria</taxon>
        <taxon>Bacillati</taxon>
        <taxon>Actinomycetota</taxon>
        <taxon>Actinomycetes</taxon>
        <taxon>Micromonosporales</taxon>
        <taxon>Micromonosporaceae</taxon>
        <taxon>Micromonospora</taxon>
    </lineage>
</organism>
<gene>
    <name evidence="1" type="ORF">HZU44_02945</name>
</gene>
<evidence type="ECO:0000313" key="1">
    <source>
        <dbReference type="EMBL" id="QLJ99150.1"/>
    </source>
</evidence>
<name>A0A7D6CDZ4_9ACTN</name>
<accession>A0A7D6CDZ4</accession>
<sequence length="89" mass="10239">MSTMPDSIEQRLTASSREYAASARHLLPSREELPLTPPYEQVLHAILDLAKGDWRLVRHYSQVAREDWRDVLYWASEENSKPEGGTELS</sequence>
<dbReference type="EMBL" id="CP058905">
    <property type="protein sequence ID" value="QLJ99150.1"/>
    <property type="molecule type" value="Genomic_DNA"/>
</dbReference>
<reference evidence="1" key="1">
    <citation type="submission" date="2020-08" db="EMBL/GenBank/DDBJ databases">
        <title>A bifunctional nitrone conjugated secondary metabolite targeting the ribosome.</title>
        <authorList>
            <person name="Limbrick E.M."/>
            <person name="Graf M."/>
            <person name="Derewacz D.K."/>
            <person name="Nguyen F."/>
            <person name="Spraggins J.M."/>
            <person name="Wieland M."/>
            <person name="Ynigez-Gutierrez A.E."/>
            <person name="Reisman B.J."/>
            <person name="Zinshteyn B."/>
            <person name="McCulloch K."/>
            <person name="Iverson T.M."/>
            <person name="Green R."/>
            <person name="Wilson D.N."/>
            <person name="Bachmann B.O."/>
        </authorList>
    </citation>
    <scope>NUCLEOTIDE SEQUENCE</scope>
    <source>
        <strain evidence="1">Africana</strain>
    </source>
</reference>
<protein>
    <submittedName>
        <fullName evidence="1">Uncharacterized protein</fullName>
    </submittedName>
</protein>
<proteinExistence type="predicted"/>